<keyword evidence="6" id="KW-1185">Reference proteome</keyword>
<dbReference type="EMBL" id="VLLL01000005">
    <property type="protein sequence ID" value="TWJ15608.1"/>
    <property type="molecule type" value="Genomic_DNA"/>
</dbReference>
<protein>
    <submittedName>
        <fullName evidence="5">DNA-binding MarR family transcriptional regulator</fullName>
    </submittedName>
</protein>
<dbReference type="RefSeq" id="WP_147134574.1">
    <property type="nucleotide sequence ID" value="NZ_BAABIJ010000001.1"/>
</dbReference>
<reference evidence="5 6" key="1">
    <citation type="journal article" date="2013" name="Stand. Genomic Sci.">
        <title>Genomic Encyclopedia of Type Strains, Phase I: The one thousand microbial genomes (KMG-I) project.</title>
        <authorList>
            <person name="Kyrpides N.C."/>
            <person name="Woyke T."/>
            <person name="Eisen J.A."/>
            <person name="Garrity G."/>
            <person name="Lilburn T.G."/>
            <person name="Beck B.J."/>
            <person name="Whitman W.B."/>
            <person name="Hugenholtz P."/>
            <person name="Klenk H.P."/>
        </authorList>
    </citation>
    <scope>NUCLEOTIDE SEQUENCE [LARGE SCALE GENOMIC DNA]</scope>
    <source>
        <strain evidence="5 6">DSM 45044</strain>
    </source>
</reference>
<evidence type="ECO:0000256" key="3">
    <source>
        <dbReference type="ARBA" id="ARBA00023163"/>
    </source>
</evidence>
<dbReference type="GO" id="GO:0006950">
    <property type="term" value="P:response to stress"/>
    <property type="evidence" value="ECO:0007669"/>
    <property type="project" value="TreeGrafter"/>
</dbReference>
<feature type="domain" description="HTH marR-type" evidence="4">
    <location>
        <begin position="1"/>
        <end position="141"/>
    </location>
</feature>
<comment type="caution">
    <text evidence="5">The sequence shown here is derived from an EMBL/GenBank/DDBJ whole genome shotgun (WGS) entry which is preliminary data.</text>
</comment>
<keyword evidence="3" id="KW-0804">Transcription</keyword>
<dbReference type="PRINTS" id="PR00598">
    <property type="entry name" value="HTHMARR"/>
</dbReference>
<dbReference type="PANTHER" id="PTHR33164:SF57">
    <property type="entry name" value="MARR-FAMILY TRANSCRIPTIONAL REGULATOR"/>
    <property type="match status" value="1"/>
</dbReference>
<dbReference type="GO" id="GO:0003700">
    <property type="term" value="F:DNA-binding transcription factor activity"/>
    <property type="evidence" value="ECO:0007669"/>
    <property type="project" value="InterPro"/>
</dbReference>
<proteinExistence type="predicted"/>
<dbReference type="GO" id="GO:0003677">
    <property type="term" value="F:DNA binding"/>
    <property type="evidence" value="ECO:0007669"/>
    <property type="project" value="UniProtKB-KW"/>
</dbReference>
<evidence type="ECO:0000313" key="5">
    <source>
        <dbReference type="EMBL" id="TWJ15608.1"/>
    </source>
</evidence>
<dbReference type="Proteomes" id="UP000321617">
    <property type="component" value="Unassembled WGS sequence"/>
</dbReference>
<dbReference type="SUPFAM" id="SSF46785">
    <property type="entry name" value="Winged helix' DNA-binding domain"/>
    <property type="match status" value="1"/>
</dbReference>
<dbReference type="InterPro" id="IPR036390">
    <property type="entry name" value="WH_DNA-bd_sf"/>
</dbReference>
<dbReference type="InterPro" id="IPR023187">
    <property type="entry name" value="Tscrpt_reg_MarR-type_CS"/>
</dbReference>
<evidence type="ECO:0000256" key="1">
    <source>
        <dbReference type="ARBA" id="ARBA00023015"/>
    </source>
</evidence>
<dbReference type="Gene3D" id="1.10.10.10">
    <property type="entry name" value="Winged helix-like DNA-binding domain superfamily/Winged helix DNA-binding domain"/>
    <property type="match status" value="1"/>
</dbReference>
<name>A0A562VCN5_9ACTN</name>
<organism evidence="5 6">
    <name type="scientific">Stackebrandtia albiflava</name>
    <dbReference type="NCBI Taxonomy" id="406432"/>
    <lineage>
        <taxon>Bacteria</taxon>
        <taxon>Bacillati</taxon>
        <taxon>Actinomycetota</taxon>
        <taxon>Actinomycetes</taxon>
        <taxon>Glycomycetales</taxon>
        <taxon>Glycomycetaceae</taxon>
        <taxon>Stackebrandtia</taxon>
    </lineage>
</organism>
<dbReference type="InterPro" id="IPR039422">
    <property type="entry name" value="MarR/SlyA-like"/>
</dbReference>
<dbReference type="Pfam" id="PF12802">
    <property type="entry name" value="MarR_2"/>
    <property type="match status" value="1"/>
</dbReference>
<dbReference type="SMART" id="SM00347">
    <property type="entry name" value="HTH_MARR"/>
    <property type="match status" value="1"/>
</dbReference>
<gene>
    <name evidence="5" type="ORF">LX16_1319</name>
</gene>
<sequence>MATSSIDPLAGMTGFLLVKVGIAASAAIEETLRPLGLRGREFRLLSFLAAEPHSQRELCALTGLDRTTMVSVVDGLESTGLVVRERSTTDRRVHLVTMTDAGHETRREALRRLRLAQEEFLAPLSETERDRLHHAAERLYTVHSDGCAAE</sequence>
<keyword evidence="2 5" id="KW-0238">DNA-binding</keyword>
<dbReference type="PROSITE" id="PS50995">
    <property type="entry name" value="HTH_MARR_2"/>
    <property type="match status" value="1"/>
</dbReference>
<evidence type="ECO:0000256" key="2">
    <source>
        <dbReference type="ARBA" id="ARBA00023125"/>
    </source>
</evidence>
<dbReference type="AlphaFoldDB" id="A0A562VCN5"/>
<evidence type="ECO:0000259" key="4">
    <source>
        <dbReference type="PROSITE" id="PS50995"/>
    </source>
</evidence>
<dbReference type="PANTHER" id="PTHR33164">
    <property type="entry name" value="TRANSCRIPTIONAL REGULATOR, MARR FAMILY"/>
    <property type="match status" value="1"/>
</dbReference>
<dbReference type="OrthoDB" id="4826718at2"/>
<dbReference type="InterPro" id="IPR036388">
    <property type="entry name" value="WH-like_DNA-bd_sf"/>
</dbReference>
<keyword evidence="1" id="KW-0805">Transcription regulation</keyword>
<dbReference type="PROSITE" id="PS01117">
    <property type="entry name" value="HTH_MARR_1"/>
    <property type="match status" value="1"/>
</dbReference>
<dbReference type="InterPro" id="IPR000835">
    <property type="entry name" value="HTH_MarR-typ"/>
</dbReference>
<evidence type="ECO:0000313" key="6">
    <source>
        <dbReference type="Proteomes" id="UP000321617"/>
    </source>
</evidence>
<accession>A0A562VCN5</accession>